<protein>
    <submittedName>
        <fullName evidence="1">Uncharacterized protein</fullName>
    </submittedName>
</protein>
<comment type="caution">
    <text evidence="1">The sequence shown here is derived from an EMBL/GenBank/DDBJ whole genome shotgun (WGS) entry which is preliminary data.</text>
</comment>
<dbReference type="Proteomes" id="UP000019365">
    <property type="component" value="Unassembled WGS sequence"/>
</dbReference>
<gene>
    <name evidence="1" type="ORF">RF007C_05380</name>
</gene>
<evidence type="ECO:0000313" key="1">
    <source>
        <dbReference type="EMBL" id="EWM55105.1"/>
    </source>
</evidence>
<keyword evidence="2" id="KW-1185">Reference proteome</keyword>
<reference evidence="1 2" key="1">
    <citation type="journal article" date="2014" name="PLoS ONE">
        <title>Rumen cellulosomics: divergent fiber-degrading strategies revealed by comparative genome-wide analysis of six ruminococcal strains.</title>
        <authorList>
            <person name="Dassa B."/>
            <person name="Borovok I."/>
            <person name="Ruimy-Israeli V."/>
            <person name="Lamed R."/>
            <person name="Flint H.J."/>
            <person name="Duncan S.H."/>
            <person name="Henrissat B."/>
            <person name="Coutinho P."/>
            <person name="Morrison M."/>
            <person name="Mosoni P."/>
            <person name="Yeoman C.J."/>
            <person name="White B.A."/>
            <person name="Bayer E.A."/>
        </authorList>
    </citation>
    <scope>NUCLEOTIDE SEQUENCE [LARGE SCALE GENOMIC DNA]</scope>
    <source>
        <strain evidence="1 2">007c</strain>
    </source>
</reference>
<dbReference type="EMBL" id="ATAX01000006">
    <property type="protein sequence ID" value="EWM55105.1"/>
    <property type="molecule type" value="Genomic_DNA"/>
</dbReference>
<accession>W7V2C9</accession>
<dbReference type="AlphaFoldDB" id="W7V2C9"/>
<proteinExistence type="predicted"/>
<evidence type="ECO:0000313" key="2">
    <source>
        <dbReference type="Proteomes" id="UP000019365"/>
    </source>
</evidence>
<organism evidence="1 2">
    <name type="scientific">Ruminococcus flavefaciens 007c</name>
    <dbReference type="NCBI Taxonomy" id="1341157"/>
    <lineage>
        <taxon>Bacteria</taxon>
        <taxon>Bacillati</taxon>
        <taxon>Bacillota</taxon>
        <taxon>Clostridia</taxon>
        <taxon>Eubacteriales</taxon>
        <taxon>Oscillospiraceae</taxon>
        <taxon>Ruminococcus</taxon>
    </lineage>
</organism>
<name>W7V2C9_RUMFL</name>
<sequence>MLCGCVKRNKRSAAKGLYALICVYAKASDSSGAHFPLQERCPENILHYLDVYLFGNS</sequence>
<dbReference type="PATRIC" id="fig|1341157.4.peg.211"/>